<evidence type="ECO:0000313" key="10">
    <source>
        <dbReference type="Proteomes" id="UP001345827"/>
    </source>
</evidence>
<evidence type="ECO:0000256" key="6">
    <source>
        <dbReference type="SAM" id="MobiDB-lite"/>
    </source>
</evidence>
<dbReference type="PANTHER" id="PTHR47171">
    <property type="entry name" value="FARA-RELATED"/>
    <property type="match status" value="1"/>
</dbReference>
<evidence type="ECO:0000256" key="2">
    <source>
        <dbReference type="ARBA" id="ARBA00023015"/>
    </source>
</evidence>
<evidence type="ECO:0000256" key="7">
    <source>
        <dbReference type="SAM" id="Phobius"/>
    </source>
</evidence>
<dbReference type="InterPro" id="IPR052073">
    <property type="entry name" value="Amide_Lactam_Regulators"/>
</dbReference>
<feature type="domain" description="Xylanolytic transcriptional activator regulatory" evidence="8">
    <location>
        <begin position="222"/>
        <end position="295"/>
    </location>
</feature>
<keyword evidence="2" id="KW-0805">Transcription regulation</keyword>
<gene>
    <name evidence="9" type="ORF">LTR25_006258</name>
</gene>
<keyword evidence="10" id="KW-1185">Reference proteome</keyword>
<dbReference type="PANTHER" id="PTHR47171:SF1">
    <property type="entry name" value="ZN(II)2CYS6 TRANSCRIPTION FACTOR (EUROFUNG)"/>
    <property type="match status" value="1"/>
</dbReference>
<keyword evidence="4" id="KW-0804">Transcription</keyword>
<keyword evidence="7" id="KW-0812">Transmembrane</keyword>
<dbReference type="CDD" id="cd12148">
    <property type="entry name" value="fungal_TF_MHR"/>
    <property type="match status" value="1"/>
</dbReference>
<evidence type="ECO:0000256" key="4">
    <source>
        <dbReference type="ARBA" id="ARBA00023163"/>
    </source>
</evidence>
<sequence length="620" mass="71121">MLLVRLADTEELEENQMITNGPDRIPNKVPDRVVYFGSDSIWLWAIRKARRNIPQQAISPRSISTQSPASNVHYEIPDTVDRLPYDVPADDFDWKQEEMNLLQKKGAFSLPPLHVQKALLDAYFRWVFPMQQLLDREQFLRDFEAGRASVLLLQALFFVGTTCCDEDIIREHWGTRRSAQVTLYRRVKALYDADYEQNQITVIQVLFSMTCWWGSPTDEKDFSHWLAAAVRLAQVNGMHRSTKHSHLSAKYRKLWKRIWWTLYVRDHFDAASLGRPMLIHDEDCDLELLDISDFMDESEDVREDHDTSSLLGAWHSVEMAKLAVLLGRIIRATQQDKNTHVFRKDMDAELSAWEKRLPERLRYDEHETDPRAKLFAAMLSLGFHWCKILLHRQIFLDTVPEHELSVAPVSANAVTRVVEDLLAEGVLHHASVYLIAILFACVTIHIIRLRQSEGSRRRVLQHKAQLCALGLAEFKDSWPFVGWMYRLFRNVLERLRVEDSPYEHHDPNFEQRPSIRRPPESDLSNLPANGTAAAESESTAIPMSFGGLDASSTGSQPAAVPPAHTTSGMASFDNIMDPFMSLDPTDWLNLHGETFGSLRAEDMTLPFPMNLLFDQNSSGC</sequence>
<dbReference type="GO" id="GO:0008270">
    <property type="term" value="F:zinc ion binding"/>
    <property type="evidence" value="ECO:0007669"/>
    <property type="project" value="InterPro"/>
</dbReference>
<keyword evidence="7" id="KW-0472">Membrane</keyword>
<keyword evidence="7" id="KW-1133">Transmembrane helix</keyword>
<evidence type="ECO:0000313" key="9">
    <source>
        <dbReference type="EMBL" id="KAK5535250.1"/>
    </source>
</evidence>
<protein>
    <recommendedName>
        <fullName evidence="8">Xylanolytic transcriptional activator regulatory domain-containing protein</fullName>
    </recommendedName>
</protein>
<dbReference type="Proteomes" id="UP001345827">
    <property type="component" value="Unassembled WGS sequence"/>
</dbReference>
<dbReference type="SMART" id="SM00906">
    <property type="entry name" value="Fungal_trans"/>
    <property type="match status" value="1"/>
</dbReference>
<proteinExistence type="predicted"/>
<dbReference type="GO" id="GO:0006351">
    <property type="term" value="P:DNA-templated transcription"/>
    <property type="evidence" value="ECO:0007669"/>
    <property type="project" value="InterPro"/>
</dbReference>
<dbReference type="InterPro" id="IPR007219">
    <property type="entry name" value="XnlR_reg_dom"/>
</dbReference>
<keyword evidence="3" id="KW-0238">DNA-binding</keyword>
<accession>A0AAV9Q6J5</accession>
<keyword evidence="1" id="KW-0862">Zinc</keyword>
<reference evidence="9 10" key="1">
    <citation type="submission" date="2023-06" db="EMBL/GenBank/DDBJ databases">
        <title>Black Yeasts Isolated from many extreme environments.</title>
        <authorList>
            <person name="Coleine C."/>
            <person name="Stajich J.E."/>
            <person name="Selbmann L."/>
        </authorList>
    </citation>
    <scope>NUCLEOTIDE SEQUENCE [LARGE SCALE GENOMIC DNA]</scope>
    <source>
        <strain evidence="9 10">CCFEE 5887</strain>
    </source>
</reference>
<dbReference type="Pfam" id="PF04082">
    <property type="entry name" value="Fungal_trans"/>
    <property type="match status" value="1"/>
</dbReference>
<evidence type="ECO:0000256" key="5">
    <source>
        <dbReference type="ARBA" id="ARBA00023242"/>
    </source>
</evidence>
<name>A0AAV9Q6J5_9PEZI</name>
<feature type="region of interest" description="Disordered" evidence="6">
    <location>
        <begin position="502"/>
        <end position="565"/>
    </location>
</feature>
<organism evidence="9 10">
    <name type="scientific">Vermiconidia calcicola</name>
    <dbReference type="NCBI Taxonomy" id="1690605"/>
    <lineage>
        <taxon>Eukaryota</taxon>
        <taxon>Fungi</taxon>
        <taxon>Dikarya</taxon>
        <taxon>Ascomycota</taxon>
        <taxon>Pezizomycotina</taxon>
        <taxon>Dothideomycetes</taxon>
        <taxon>Dothideomycetidae</taxon>
        <taxon>Mycosphaerellales</taxon>
        <taxon>Extremaceae</taxon>
        <taxon>Vermiconidia</taxon>
    </lineage>
</organism>
<evidence type="ECO:0000259" key="8">
    <source>
        <dbReference type="SMART" id="SM00906"/>
    </source>
</evidence>
<evidence type="ECO:0000256" key="3">
    <source>
        <dbReference type="ARBA" id="ARBA00023125"/>
    </source>
</evidence>
<dbReference type="GO" id="GO:0003677">
    <property type="term" value="F:DNA binding"/>
    <property type="evidence" value="ECO:0007669"/>
    <property type="project" value="UniProtKB-KW"/>
</dbReference>
<keyword evidence="5" id="KW-0539">Nucleus</keyword>
<comment type="caution">
    <text evidence="9">The sequence shown here is derived from an EMBL/GenBank/DDBJ whole genome shotgun (WGS) entry which is preliminary data.</text>
</comment>
<dbReference type="EMBL" id="JAXLQG010000010">
    <property type="protein sequence ID" value="KAK5535250.1"/>
    <property type="molecule type" value="Genomic_DNA"/>
</dbReference>
<evidence type="ECO:0000256" key="1">
    <source>
        <dbReference type="ARBA" id="ARBA00022833"/>
    </source>
</evidence>
<dbReference type="AlphaFoldDB" id="A0AAV9Q6J5"/>
<feature type="transmembrane region" description="Helical" evidence="7">
    <location>
        <begin position="430"/>
        <end position="449"/>
    </location>
</feature>